<feature type="transmembrane region" description="Helical" evidence="1">
    <location>
        <begin position="6"/>
        <end position="25"/>
    </location>
</feature>
<reference evidence="3 4" key="1">
    <citation type="journal article" date="2014" name="Genome Announc.">
        <title>Draft Genome Sequences of Marine Flavobacterium Nonlabens Strains NR17, NR24, NR27, NR32, NR33, and Ara13.</title>
        <authorList>
            <person name="Nakanishi M."/>
            <person name="Meirelles P."/>
            <person name="Suzuki R."/>
            <person name="Takatani N."/>
            <person name="Mino S."/>
            <person name="Suda W."/>
            <person name="Oshima K."/>
            <person name="Hattori M."/>
            <person name="Ohkuma M."/>
            <person name="Hosokawa M."/>
            <person name="Miyashita K."/>
            <person name="Thompson F.L."/>
            <person name="Niwa A."/>
            <person name="Sawabe T."/>
            <person name="Sawabe T."/>
        </authorList>
    </citation>
    <scope>NUCLEOTIDE SEQUENCE [LARGE SCALE GENOMIC DNA]</scope>
    <source>
        <strain evidence="4">JCM19314</strain>
    </source>
</reference>
<organism evidence="3 4">
    <name type="scientific">Nonlabens ulvanivorans</name>
    <name type="common">Persicivirga ulvanivorans</name>
    <dbReference type="NCBI Taxonomy" id="906888"/>
    <lineage>
        <taxon>Bacteria</taxon>
        <taxon>Pseudomonadati</taxon>
        <taxon>Bacteroidota</taxon>
        <taxon>Flavobacteriia</taxon>
        <taxon>Flavobacteriales</taxon>
        <taxon>Flavobacteriaceae</taxon>
        <taxon>Nonlabens</taxon>
    </lineage>
</organism>
<evidence type="ECO:0000259" key="2">
    <source>
        <dbReference type="Pfam" id="PF12729"/>
    </source>
</evidence>
<keyword evidence="1" id="KW-0812">Transmembrane</keyword>
<evidence type="ECO:0000313" key="3">
    <source>
        <dbReference type="EMBL" id="GAL01842.1"/>
    </source>
</evidence>
<dbReference type="Proteomes" id="UP000029226">
    <property type="component" value="Unassembled WGS sequence"/>
</dbReference>
<gene>
    <name evidence="3" type="ORF">JCM19314_2196</name>
</gene>
<evidence type="ECO:0000313" key="4">
    <source>
        <dbReference type="Proteomes" id="UP000029226"/>
    </source>
</evidence>
<evidence type="ECO:0000256" key="1">
    <source>
        <dbReference type="SAM" id="Phobius"/>
    </source>
</evidence>
<feature type="domain" description="Chemotaxis methyl-accepting receptor HlyB-like 4HB MCP" evidence="2">
    <location>
        <begin position="2"/>
        <end position="158"/>
    </location>
</feature>
<dbReference type="Pfam" id="PF12729">
    <property type="entry name" value="4HB_MCP_1"/>
    <property type="match status" value="1"/>
</dbReference>
<protein>
    <recommendedName>
        <fullName evidence="2">Chemotaxis methyl-accepting receptor HlyB-like 4HB MCP domain-containing protein</fullName>
    </recommendedName>
</protein>
<keyword evidence="1" id="KW-0472">Membrane</keyword>
<dbReference type="AlphaFoldDB" id="A0A090R2G6"/>
<comment type="caution">
    <text evidence="3">The sequence shown here is derived from an EMBL/GenBank/DDBJ whole genome shotgun (WGS) entry which is preliminary data.</text>
</comment>
<accession>A0A090R2G6</accession>
<keyword evidence="1" id="KW-1133">Transmembrane helix</keyword>
<dbReference type="InterPro" id="IPR024478">
    <property type="entry name" value="HlyB_4HB_MCP"/>
</dbReference>
<name>A0A090R2G6_NONUL</name>
<proteinExistence type="predicted"/>
<feature type="transmembrane region" description="Helical" evidence="1">
    <location>
        <begin position="172"/>
        <end position="194"/>
    </location>
</feature>
<sequence>MVSNKIKWSVGLFLVIGLILATNFIDRNNFKRVQDSVSTIYEDRLVAKDLIYDIQLEIHEKELLIALNNTTAYLSQKNKAQDELNDSMTQFSTTKLTLEEEKVFNNLQTELAALFTLENATDFTAVNGQDNSRLQQQLDLINETLLKLSDIQIKEGNRQMHIGKKAMASMELLTQMEVWIMIVLGVIIQVIILYNPKK</sequence>
<dbReference type="EMBL" id="BBMM01000015">
    <property type="protein sequence ID" value="GAL01842.1"/>
    <property type="molecule type" value="Genomic_DNA"/>
</dbReference>